<feature type="region of interest" description="Disordered" evidence="8">
    <location>
        <begin position="75"/>
        <end position="103"/>
    </location>
</feature>
<dbReference type="GO" id="GO:0008270">
    <property type="term" value="F:zinc ion binding"/>
    <property type="evidence" value="ECO:0007669"/>
    <property type="project" value="UniProtKB-KW"/>
</dbReference>
<dbReference type="PROSITE" id="PS50157">
    <property type="entry name" value="ZINC_FINGER_C2H2_2"/>
    <property type="match status" value="2"/>
</dbReference>
<sequence length="199" mass="21864">MDGPHDGRERKHACTMCHKRFDRPSTLKKHLLVHTGEKAYQCETCGRRFGVASNLNRHVKRCILKPVNASLPALAAARSSGTPSPTPPTRSSPSSQAKRRRRAPSPTIWIPYSLRAYNVVLSGHVSCPALPVSPSAYDERDSYDSQVGVNPYHPKDWAWKPRLPGPAVILGVGFGVGLKEEWEESAGMGWGVIGRVAVY</sequence>
<feature type="domain" description="C2H2-type" evidence="9">
    <location>
        <begin position="40"/>
        <end position="60"/>
    </location>
</feature>
<dbReference type="InterPro" id="IPR013087">
    <property type="entry name" value="Znf_C2H2_type"/>
</dbReference>
<dbReference type="AlphaFoldDB" id="A0A2H3BM54"/>
<name>A0A2H3BM54_9AGAR</name>
<evidence type="ECO:0000256" key="3">
    <source>
        <dbReference type="ARBA" id="ARBA00022737"/>
    </source>
</evidence>
<dbReference type="Gene3D" id="3.30.160.60">
    <property type="entry name" value="Classic Zinc Finger"/>
    <property type="match status" value="2"/>
</dbReference>
<keyword evidence="3" id="KW-0677">Repeat</keyword>
<proteinExistence type="predicted"/>
<evidence type="ECO:0000256" key="2">
    <source>
        <dbReference type="ARBA" id="ARBA00022723"/>
    </source>
</evidence>
<protein>
    <recommendedName>
        <fullName evidence="9">C2H2-type domain-containing protein</fullName>
    </recommendedName>
</protein>
<dbReference type="PROSITE" id="PS00028">
    <property type="entry name" value="ZINC_FINGER_C2H2_1"/>
    <property type="match status" value="1"/>
</dbReference>
<evidence type="ECO:0000313" key="10">
    <source>
        <dbReference type="EMBL" id="PBK64126.1"/>
    </source>
</evidence>
<dbReference type="FunFam" id="3.30.160.60:FF:000690">
    <property type="entry name" value="Zinc finger protein 354C"/>
    <property type="match status" value="1"/>
</dbReference>
<evidence type="ECO:0000256" key="7">
    <source>
        <dbReference type="PROSITE-ProRule" id="PRU00042"/>
    </source>
</evidence>
<dbReference type="PANTHER" id="PTHR24394:SF29">
    <property type="entry name" value="MYONEURIN"/>
    <property type="match status" value="1"/>
</dbReference>
<comment type="subcellular location">
    <subcellularLocation>
        <location evidence="1">Nucleus</location>
    </subcellularLocation>
</comment>
<evidence type="ECO:0000313" key="11">
    <source>
        <dbReference type="Proteomes" id="UP000218334"/>
    </source>
</evidence>
<accession>A0A2H3BM54</accession>
<evidence type="ECO:0000259" key="9">
    <source>
        <dbReference type="PROSITE" id="PS50157"/>
    </source>
</evidence>
<evidence type="ECO:0000256" key="5">
    <source>
        <dbReference type="ARBA" id="ARBA00022833"/>
    </source>
</evidence>
<dbReference type="GO" id="GO:0005634">
    <property type="term" value="C:nucleus"/>
    <property type="evidence" value="ECO:0007669"/>
    <property type="project" value="UniProtKB-SubCell"/>
</dbReference>
<organism evidence="10 11">
    <name type="scientific">Armillaria solidipes</name>
    <dbReference type="NCBI Taxonomy" id="1076256"/>
    <lineage>
        <taxon>Eukaryota</taxon>
        <taxon>Fungi</taxon>
        <taxon>Dikarya</taxon>
        <taxon>Basidiomycota</taxon>
        <taxon>Agaricomycotina</taxon>
        <taxon>Agaricomycetes</taxon>
        <taxon>Agaricomycetidae</taxon>
        <taxon>Agaricales</taxon>
        <taxon>Marasmiineae</taxon>
        <taxon>Physalacriaceae</taxon>
        <taxon>Armillaria</taxon>
    </lineage>
</organism>
<dbReference type="STRING" id="1076256.A0A2H3BM54"/>
<dbReference type="GO" id="GO:0000981">
    <property type="term" value="F:DNA-binding transcription factor activity, RNA polymerase II-specific"/>
    <property type="evidence" value="ECO:0007669"/>
    <property type="project" value="TreeGrafter"/>
</dbReference>
<dbReference type="SUPFAM" id="SSF57667">
    <property type="entry name" value="beta-beta-alpha zinc fingers"/>
    <property type="match status" value="1"/>
</dbReference>
<keyword evidence="5" id="KW-0862">Zinc</keyword>
<reference evidence="11" key="1">
    <citation type="journal article" date="2017" name="Nat. Ecol. Evol.">
        <title>Genome expansion and lineage-specific genetic innovations in the forest pathogenic fungi Armillaria.</title>
        <authorList>
            <person name="Sipos G."/>
            <person name="Prasanna A.N."/>
            <person name="Walter M.C."/>
            <person name="O'Connor E."/>
            <person name="Balint B."/>
            <person name="Krizsan K."/>
            <person name="Kiss B."/>
            <person name="Hess J."/>
            <person name="Varga T."/>
            <person name="Slot J."/>
            <person name="Riley R."/>
            <person name="Boka B."/>
            <person name="Rigling D."/>
            <person name="Barry K."/>
            <person name="Lee J."/>
            <person name="Mihaltcheva S."/>
            <person name="LaButti K."/>
            <person name="Lipzen A."/>
            <person name="Waldron R."/>
            <person name="Moloney N.M."/>
            <person name="Sperisen C."/>
            <person name="Kredics L."/>
            <person name="Vagvoelgyi C."/>
            <person name="Patrignani A."/>
            <person name="Fitzpatrick D."/>
            <person name="Nagy I."/>
            <person name="Doyle S."/>
            <person name="Anderson J.B."/>
            <person name="Grigoriev I.V."/>
            <person name="Gueldener U."/>
            <person name="Muensterkoetter M."/>
            <person name="Nagy L.G."/>
        </authorList>
    </citation>
    <scope>NUCLEOTIDE SEQUENCE [LARGE SCALE GENOMIC DNA]</scope>
    <source>
        <strain evidence="11">28-4</strain>
    </source>
</reference>
<feature type="domain" description="C2H2-type" evidence="9">
    <location>
        <begin position="12"/>
        <end position="39"/>
    </location>
</feature>
<keyword evidence="11" id="KW-1185">Reference proteome</keyword>
<dbReference type="InterPro" id="IPR036236">
    <property type="entry name" value="Znf_C2H2_sf"/>
</dbReference>
<dbReference type="FunFam" id="3.30.160.60:FF:000100">
    <property type="entry name" value="Zinc finger 45-like"/>
    <property type="match status" value="1"/>
</dbReference>
<keyword evidence="6" id="KW-0539">Nucleus</keyword>
<evidence type="ECO:0000256" key="8">
    <source>
        <dbReference type="SAM" id="MobiDB-lite"/>
    </source>
</evidence>
<gene>
    <name evidence="10" type="ORF">ARMSODRAFT_962256</name>
</gene>
<dbReference type="EMBL" id="KZ293453">
    <property type="protein sequence ID" value="PBK64126.1"/>
    <property type="molecule type" value="Genomic_DNA"/>
</dbReference>
<dbReference type="Pfam" id="PF00096">
    <property type="entry name" value="zf-C2H2"/>
    <property type="match status" value="2"/>
</dbReference>
<dbReference type="Proteomes" id="UP000218334">
    <property type="component" value="Unassembled WGS sequence"/>
</dbReference>
<dbReference type="SMART" id="SM00355">
    <property type="entry name" value="ZnF_C2H2"/>
    <property type="match status" value="2"/>
</dbReference>
<dbReference type="PANTHER" id="PTHR24394">
    <property type="entry name" value="ZINC FINGER PROTEIN"/>
    <property type="match status" value="1"/>
</dbReference>
<evidence type="ECO:0000256" key="6">
    <source>
        <dbReference type="ARBA" id="ARBA00023242"/>
    </source>
</evidence>
<keyword evidence="4 7" id="KW-0863">Zinc-finger</keyword>
<evidence type="ECO:0000256" key="1">
    <source>
        <dbReference type="ARBA" id="ARBA00004123"/>
    </source>
</evidence>
<evidence type="ECO:0000256" key="4">
    <source>
        <dbReference type="ARBA" id="ARBA00022771"/>
    </source>
</evidence>
<keyword evidence="2" id="KW-0479">Metal-binding</keyword>